<feature type="region of interest" description="Disordered" evidence="1">
    <location>
        <begin position="1"/>
        <end position="31"/>
    </location>
</feature>
<sequence>MLVDLVSPATPYGRRPYNEPVSPLYSQGTDDELEQENTSTLQRWTYSARFSEGPDAPTTSYRLIWYVDPTRRHELHPVSSVSVLQSISVPWHKYRRWNGECYSPTAVPPSTIHASPRRLAPKQSQPRSPLSALSTARSSWPLSRGSGSGDVPPTLPPFSHIFPLDIVHLEDVHLEDETQPGEAAGGNRYVLPPLRMPIREATNPVQGVGYRESAWRRPDAPLRPRSE</sequence>
<evidence type="ECO:0000313" key="2">
    <source>
        <dbReference type="EMBL" id="KZO91778.1"/>
    </source>
</evidence>
<organism evidence="2 3">
    <name type="scientific">Calocera viscosa (strain TUFC12733)</name>
    <dbReference type="NCBI Taxonomy" id="1330018"/>
    <lineage>
        <taxon>Eukaryota</taxon>
        <taxon>Fungi</taxon>
        <taxon>Dikarya</taxon>
        <taxon>Basidiomycota</taxon>
        <taxon>Agaricomycotina</taxon>
        <taxon>Dacrymycetes</taxon>
        <taxon>Dacrymycetales</taxon>
        <taxon>Dacrymycetaceae</taxon>
        <taxon>Calocera</taxon>
    </lineage>
</organism>
<keyword evidence="3" id="KW-1185">Reference proteome</keyword>
<reference evidence="2 3" key="1">
    <citation type="journal article" date="2016" name="Mol. Biol. Evol.">
        <title>Comparative Genomics of Early-Diverging Mushroom-Forming Fungi Provides Insights into the Origins of Lignocellulose Decay Capabilities.</title>
        <authorList>
            <person name="Nagy L.G."/>
            <person name="Riley R."/>
            <person name="Tritt A."/>
            <person name="Adam C."/>
            <person name="Daum C."/>
            <person name="Floudas D."/>
            <person name="Sun H."/>
            <person name="Yadav J.S."/>
            <person name="Pangilinan J."/>
            <person name="Larsson K.H."/>
            <person name="Matsuura K."/>
            <person name="Barry K."/>
            <person name="Labutti K."/>
            <person name="Kuo R."/>
            <person name="Ohm R.A."/>
            <person name="Bhattacharya S.S."/>
            <person name="Shirouzu T."/>
            <person name="Yoshinaga Y."/>
            <person name="Martin F.M."/>
            <person name="Grigoriev I.V."/>
            <person name="Hibbett D.S."/>
        </authorList>
    </citation>
    <scope>NUCLEOTIDE SEQUENCE [LARGE SCALE GENOMIC DNA]</scope>
    <source>
        <strain evidence="2 3">TUFC12733</strain>
    </source>
</reference>
<dbReference type="AlphaFoldDB" id="A0A167HM54"/>
<feature type="region of interest" description="Disordered" evidence="1">
    <location>
        <begin position="107"/>
        <end position="154"/>
    </location>
</feature>
<evidence type="ECO:0000256" key="1">
    <source>
        <dbReference type="SAM" id="MobiDB-lite"/>
    </source>
</evidence>
<name>A0A167HM54_CALVF</name>
<feature type="compositionally biased region" description="Polar residues" evidence="1">
    <location>
        <begin position="122"/>
        <end position="141"/>
    </location>
</feature>
<dbReference type="EMBL" id="KV417318">
    <property type="protein sequence ID" value="KZO91778.1"/>
    <property type="molecule type" value="Genomic_DNA"/>
</dbReference>
<evidence type="ECO:0000313" key="3">
    <source>
        <dbReference type="Proteomes" id="UP000076738"/>
    </source>
</evidence>
<accession>A0A167HM54</accession>
<dbReference type="Proteomes" id="UP000076738">
    <property type="component" value="Unassembled WGS sequence"/>
</dbReference>
<proteinExistence type="predicted"/>
<gene>
    <name evidence="2" type="ORF">CALVIDRAFT_541528</name>
</gene>
<protein>
    <submittedName>
        <fullName evidence="2">Uncharacterized protein</fullName>
    </submittedName>
</protein>